<feature type="active site" evidence="15">
    <location>
        <position position="48"/>
    </location>
</feature>
<dbReference type="PANTHER" id="PTHR11207:SF0">
    <property type="entry name" value="RIBONUCLEASE 3"/>
    <property type="match status" value="1"/>
</dbReference>
<sequence length="237" mass="25549">MHDAQAAPLAGLQARLGHTFRNPALLRQALTHRSHGGEHYERLEFLGDAVLGLVVATLLVQRLPEGREGDLSRARAALVRQDALHRIALQLQLPPLVRVGEGERRSGGHERPSILADVVEALLGAVYLDAGFEAARAVAMRWYAEVDVAPAGADKDPKTALQEWLQGRRLPLPRYEVVAVHGQAHAQTFEVACHVQGQRGPTHGHGPSRRAAEQQAAAAMLQRLQGGPDAPPARACA</sequence>
<dbReference type="NCBIfam" id="TIGR02191">
    <property type="entry name" value="RNaseIII"/>
    <property type="match status" value="1"/>
</dbReference>
<dbReference type="InterPro" id="IPR036389">
    <property type="entry name" value="RNase_III_sf"/>
</dbReference>
<evidence type="ECO:0000256" key="13">
    <source>
        <dbReference type="ARBA" id="ARBA00022842"/>
    </source>
</evidence>
<keyword evidence="15" id="KW-0699">rRNA-binding</keyword>
<dbReference type="Gene3D" id="1.10.1520.10">
    <property type="entry name" value="Ribonuclease III domain"/>
    <property type="match status" value="1"/>
</dbReference>
<keyword evidence="7 15" id="KW-0507">mRNA processing</keyword>
<dbReference type="GO" id="GO:0042802">
    <property type="term" value="F:identical protein binding"/>
    <property type="evidence" value="ECO:0007669"/>
    <property type="project" value="UniProtKB-ARBA"/>
</dbReference>
<keyword evidence="14 15" id="KW-0694">RNA-binding</keyword>
<dbReference type="RefSeq" id="WP_132961959.1">
    <property type="nucleotide sequence ID" value="NZ_DAIPFN010000016.1"/>
</dbReference>
<keyword evidence="8 15" id="KW-0819">tRNA processing</keyword>
<keyword evidence="22" id="KW-1185">Reference proteome</keyword>
<dbReference type="GO" id="GO:0046872">
    <property type="term" value="F:metal ion binding"/>
    <property type="evidence" value="ECO:0007669"/>
    <property type="project" value="UniProtKB-KW"/>
</dbReference>
<dbReference type="Proteomes" id="UP000315577">
    <property type="component" value="Unassembled WGS sequence"/>
</dbReference>
<keyword evidence="6 15" id="KW-0698">rRNA processing</keyword>
<comment type="catalytic activity">
    <reaction evidence="1 15">
        <text>Endonucleolytic cleavage to 5'-phosphomonoester.</text>
        <dbReference type="EC" id="3.1.26.3"/>
    </reaction>
</comment>
<dbReference type="Pfam" id="PF00035">
    <property type="entry name" value="dsrm"/>
    <property type="match status" value="1"/>
</dbReference>
<dbReference type="GO" id="GO:0005737">
    <property type="term" value="C:cytoplasm"/>
    <property type="evidence" value="ECO:0007669"/>
    <property type="project" value="UniProtKB-SubCell"/>
</dbReference>
<keyword evidence="11 15" id="KW-0255">Endonuclease</keyword>
<dbReference type="InterPro" id="IPR011907">
    <property type="entry name" value="RNase_III"/>
</dbReference>
<keyword evidence="10 15" id="KW-0479">Metal-binding</keyword>
<dbReference type="SUPFAM" id="SSF54768">
    <property type="entry name" value="dsRNA-binding domain-like"/>
    <property type="match status" value="1"/>
</dbReference>
<dbReference type="PANTHER" id="PTHR11207">
    <property type="entry name" value="RIBONUCLEASE III"/>
    <property type="match status" value="1"/>
</dbReference>
<comment type="caution">
    <text evidence="19">The sequence shown here is derived from an EMBL/GenBank/DDBJ whole genome shotgun (WGS) entry which is preliminary data.</text>
</comment>
<dbReference type="InterPro" id="IPR014720">
    <property type="entry name" value="dsRBD_dom"/>
</dbReference>
<evidence type="ECO:0000256" key="14">
    <source>
        <dbReference type="ARBA" id="ARBA00022884"/>
    </source>
</evidence>
<feature type="active site" evidence="15">
    <location>
        <position position="120"/>
    </location>
</feature>
<dbReference type="PROSITE" id="PS50142">
    <property type="entry name" value="RNASE_3_2"/>
    <property type="match status" value="1"/>
</dbReference>
<evidence type="ECO:0000313" key="22">
    <source>
        <dbReference type="Proteomes" id="UP000315577"/>
    </source>
</evidence>
<dbReference type="GO" id="GO:0004525">
    <property type="term" value="F:ribonuclease III activity"/>
    <property type="evidence" value="ECO:0007669"/>
    <property type="project" value="UniProtKB-UniRule"/>
</dbReference>
<keyword evidence="9 15" id="KW-0540">Nuclease</keyword>
<dbReference type="GO" id="GO:0019843">
    <property type="term" value="F:rRNA binding"/>
    <property type="evidence" value="ECO:0007669"/>
    <property type="project" value="UniProtKB-KW"/>
</dbReference>
<evidence type="ECO:0000256" key="9">
    <source>
        <dbReference type="ARBA" id="ARBA00022722"/>
    </source>
</evidence>
<dbReference type="CDD" id="cd00593">
    <property type="entry name" value="RIBOc"/>
    <property type="match status" value="1"/>
</dbReference>
<reference evidence="19 21" key="1">
    <citation type="submission" date="2019-03" db="EMBL/GenBank/DDBJ databases">
        <title>Genomic Encyclopedia of Type Strains, Phase IV (KMG-IV): sequencing the most valuable type-strain genomes for metagenomic binning, comparative biology and taxonomic classification.</title>
        <authorList>
            <person name="Goeker M."/>
        </authorList>
    </citation>
    <scope>NUCLEOTIDE SEQUENCE [LARGE SCALE GENOMIC DNA]</scope>
    <source>
        <strain evidence="19 21">DSM 12034</strain>
    </source>
</reference>
<dbReference type="FunFam" id="1.10.1520.10:FF:000001">
    <property type="entry name" value="Ribonuclease 3"/>
    <property type="match status" value="1"/>
</dbReference>
<evidence type="ECO:0000256" key="12">
    <source>
        <dbReference type="ARBA" id="ARBA00022801"/>
    </source>
</evidence>
<dbReference type="CDD" id="cd10845">
    <property type="entry name" value="DSRM_RNAse_III_family"/>
    <property type="match status" value="1"/>
</dbReference>
<comment type="subcellular location">
    <subcellularLocation>
        <location evidence="2 15">Cytoplasm</location>
    </subcellularLocation>
</comment>
<evidence type="ECO:0000256" key="7">
    <source>
        <dbReference type="ARBA" id="ARBA00022664"/>
    </source>
</evidence>
<keyword evidence="5 15" id="KW-0963">Cytoplasm</keyword>
<evidence type="ECO:0000313" key="19">
    <source>
        <dbReference type="EMBL" id="TCS98623.1"/>
    </source>
</evidence>
<feature type="domain" description="DRBM" evidence="17">
    <location>
        <begin position="156"/>
        <end position="226"/>
    </location>
</feature>
<evidence type="ECO:0000313" key="21">
    <source>
        <dbReference type="Proteomes" id="UP000295536"/>
    </source>
</evidence>
<dbReference type="SUPFAM" id="SSF69065">
    <property type="entry name" value="RNase III domain-like"/>
    <property type="match status" value="1"/>
</dbReference>
<dbReference type="OrthoDB" id="9805026at2"/>
<dbReference type="GO" id="GO:0010468">
    <property type="term" value="P:regulation of gene expression"/>
    <property type="evidence" value="ECO:0007669"/>
    <property type="project" value="TreeGrafter"/>
</dbReference>
<evidence type="ECO:0000256" key="8">
    <source>
        <dbReference type="ARBA" id="ARBA00022694"/>
    </source>
</evidence>
<name>A0A4R3LEY1_9BURK</name>
<dbReference type="SMART" id="SM00358">
    <property type="entry name" value="DSRM"/>
    <property type="match status" value="1"/>
</dbReference>
<dbReference type="Pfam" id="PF14622">
    <property type="entry name" value="Ribonucleas_3_3"/>
    <property type="match status" value="1"/>
</dbReference>
<feature type="binding site" evidence="15">
    <location>
        <position position="44"/>
    </location>
    <ligand>
        <name>Mg(2+)</name>
        <dbReference type="ChEBI" id="CHEBI:18420"/>
    </ligand>
</feature>
<keyword evidence="12 15" id="KW-0378">Hydrolase</keyword>
<comment type="function">
    <text evidence="15">Digests double-stranded RNA. Involved in the processing of primary rRNA transcript to yield the immediate precursors to the large and small rRNAs (23S and 16S). Processes some mRNAs, and tRNAs when they are encoded in the rRNA operon. Processes pre-crRNA and tracrRNA of type II CRISPR loci if present in the organism.</text>
</comment>
<dbReference type="EMBL" id="SMAH01000004">
    <property type="protein sequence ID" value="TCS98623.1"/>
    <property type="molecule type" value="Genomic_DNA"/>
</dbReference>
<dbReference type="AlphaFoldDB" id="A0A4R3LEY1"/>
<evidence type="ECO:0000313" key="20">
    <source>
        <dbReference type="EMBL" id="TSE20664.1"/>
    </source>
</evidence>
<evidence type="ECO:0000259" key="18">
    <source>
        <dbReference type="PROSITE" id="PS50142"/>
    </source>
</evidence>
<evidence type="ECO:0000259" key="17">
    <source>
        <dbReference type="PROSITE" id="PS50137"/>
    </source>
</evidence>
<gene>
    <name evidence="15 20" type="primary">rnc</name>
    <name evidence="19" type="ORF">EDC36_10445</name>
    <name evidence="20" type="ORF">Tigna_01857</name>
</gene>
<dbReference type="GO" id="GO:0006364">
    <property type="term" value="P:rRNA processing"/>
    <property type="evidence" value="ECO:0007669"/>
    <property type="project" value="UniProtKB-UniRule"/>
</dbReference>
<feature type="binding site" evidence="15">
    <location>
        <position position="117"/>
    </location>
    <ligand>
        <name>Mg(2+)</name>
        <dbReference type="ChEBI" id="CHEBI:18420"/>
    </ligand>
</feature>
<dbReference type="FunFam" id="3.30.160.20:FF:000003">
    <property type="entry name" value="Ribonuclease 3"/>
    <property type="match status" value="1"/>
</dbReference>
<reference evidence="20 22" key="2">
    <citation type="submission" date="2019-07" db="EMBL/GenBank/DDBJ databases">
        <title>Tepidimonas ignava SPS-1037 draft genome.</title>
        <authorList>
            <person name="Da Costa M.S."/>
            <person name="Froufe H.J.C."/>
            <person name="Egas C."/>
            <person name="Albuquerque L."/>
        </authorList>
    </citation>
    <scope>NUCLEOTIDE SEQUENCE [LARGE SCALE GENOMIC DNA]</scope>
    <source>
        <strain evidence="20 22">SPS-1037</strain>
    </source>
</reference>
<dbReference type="GO" id="GO:0006397">
    <property type="term" value="P:mRNA processing"/>
    <property type="evidence" value="ECO:0007669"/>
    <property type="project" value="UniProtKB-UniRule"/>
</dbReference>
<feature type="binding site" evidence="15">
    <location>
        <position position="120"/>
    </location>
    <ligand>
        <name>Mg(2+)</name>
        <dbReference type="ChEBI" id="CHEBI:18420"/>
    </ligand>
</feature>
<dbReference type="Gene3D" id="3.30.160.20">
    <property type="match status" value="1"/>
</dbReference>
<dbReference type="EC" id="3.1.26.3" evidence="15"/>
<evidence type="ECO:0000256" key="3">
    <source>
        <dbReference type="ARBA" id="ARBA00010183"/>
    </source>
</evidence>
<evidence type="ECO:0000256" key="10">
    <source>
        <dbReference type="ARBA" id="ARBA00022723"/>
    </source>
</evidence>
<keyword evidence="13 15" id="KW-0460">Magnesium</keyword>
<dbReference type="PROSITE" id="PS50137">
    <property type="entry name" value="DS_RBD"/>
    <property type="match status" value="1"/>
</dbReference>
<organism evidence="19 21">
    <name type="scientific">Tepidimonas ignava</name>
    <dbReference type="NCBI Taxonomy" id="114249"/>
    <lineage>
        <taxon>Bacteria</taxon>
        <taxon>Pseudomonadati</taxon>
        <taxon>Pseudomonadota</taxon>
        <taxon>Betaproteobacteria</taxon>
        <taxon>Burkholderiales</taxon>
        <taxon>Tepidimonas</taxon>
    </lineage>
</organism>
<evidence type="ECO:0000256" key="1">
    <source>
        <dbReference type="ARBA" id="ARBA00000109"/>
    </source>
</evidence>
<dbReference type="EMBL" id="VJNC01000012">
    <property type="protein sequence ID" value="TSE20664.1"/>
    <property type="molecule type" value="Genomic_DNA"/>
</dbReference>
<dbReference type="InterPro" id="IPR000999">
    <property type="entry name" value="RNase_III_dom"/>
</dbReference>
<proteinExistence type="inferred from homology"/>
<evidence type="ECO:0000256" key="11">
    <source>
        <dbReference type="ARBA" id="ARBA00022759"/>
    </source>
</evidence>
<evidence type="ECO:0000256" key="5">
    <source>
        <dbReference type="ARBA" id="ARBA00022490"/>
    </source>
</evidence>
<evidence type="ECO:0000256" key="16">
    <source>
        <dbReference type="SAM" id="MobiDB-lite"/>
    </source>
</evidence>
<evidence type="ECO:0000256" key="15">
    <source>
        <dbReference type="HAMAP-Rule" id="MF_00104"/>
    </source>
</evidence>
<comment type="cofactor">
    <cofactor evidence="15">
        <name>Mg(2+)</name>
        <dbReference type="ChEBI" id="CHEBI:18420"/>
    </cofactor>
</comment>
<dbReference type="SMART" id="SM00535">
    <property type="entry name" value="RIBOc"/>
    <property type="match status" value="1"/>
</dbReference>
<comment type="subunit">
    <text evidence="4 15">Homodimer.</text>
</comment>
<dbReference type="GO" id="GO:0003725">
    <property type="term" value="F:double-stranded RNA binding"/>
    <property type="evidence" value="ECO:0007669"/>
    <property type="project" value="TreeGrafter"/>
</dbReference>
<dbReference type="HAMAP" id="MF_00104">
    <property type="entry name" value="RNase_III"/>
    <property type="match status" value="1"/>
</dbReference>
<evidence type="ECO:0000256" key="6">
    <source>
        <dbReference type="ARBA" id="ARBA00022552"/>
    </source>
</evidence>
<feature type="region of interest" description="Disordered" evidence="16">
    <location>
        <begin position="197"/>
        <end position="219"/>
    </location>
</feature>
<protein>
    <recommendedName>
        <fullName evidence="15">Ribonuclease 3</fullName>
        <ecNumber evidence="15">3.1.26.3</ecNumber>
    </recommendedName>
    <alternativeName>
        <fullName evidence="15">Ribonuclease III</fullName>
        <shortName evidence="15">RNase III</shortName>
    </alternativeName>
</protein>
<evidence type="ECO:0000256" key="2">
    <source>
        <dbReference type="ARBA" id="ARBA00004496"/>
    </source>
</evidence>
<accession>A0A4R3LEY1</accession>
<dbReference type="GO" id="GO:0008033">
    <property type="term" value="P:tRNA processing"/>
    <property type="evidence" value="ECO:0007669"/>
    <property type="project" value="UniProtKB-KW"/>
</dbReference>
<dbReference type="Proteomes" id="UP000295536">
    <property type="component" value="Unassembled WGS sequence"/>
</dbReference>
<dbReference type="PROSITE" id="PS00517">
    <property type="entry name" value="RNASE_3_1"/>
    <property type="match status" value="1"/>
</dbReference>
<evidence type="ECO:0000256" key="4">
    <source>
        <dbReference type="ARBA" id="ARBA00011738"/>
    </source>
</evidence>
<feature type="domain" description="RNase III" evidence="18">
    <location>
        <begin position="9"/>
        <end position="131"/>
    </location>
</feature>
<comment type="similarity">
    <text evidence="3">Belongs to the ribonuclease III family.</text>
</comment>